<keyword evidence="3" id="KW-1185">Reference proteome</keyword>
<feature type="compositionally biased region" description="Acidic residues" evidence="1">
    <location>
        <begin position="12"/>
        <end position="21"/>
    </location>
</feature>
<reference evidence="2" key="1">
    <citation type="submission" date="2021-06" db="EMBL/GenBank/DDBJ databases">
        <title>Sequencing of actinobacteria type strains.</title>
        <authorList>
            <person name="Nguyen G.-S."/>
            <person name="Wentzel A."/>
        </authorList>
    </citation>
    <scope>NUCLEOTIDE SEQUENCE</scope>
    <source>
        <strain evidence="2">P38-E01</strain>
    </source>
</reference>
<feature type="compositionally biased region" description="Basic and acidic residues" evidence="1">
    <location>
        <begin position="250"/>
        <end position="266"/>
    </location>
</feature>
<dbReference type="RefSeq" id="WP_211039226.1">
    <property type="nucleotide sequence ID" value="NZ_JAELVF020000001.1"/>
</dbReference>
<organism evidence="2 3">
    <name type="scientific">Streptomyces tardus</name>
    <dbReference type="NCBI Taxonomy" id="2780544"/>
    <lineage>
        <taxon>Bacteria</taxon>
        <taxon>Bacillati</taxon>
        <taxon>Actinomycetota</taxon>
        <taxon>Actinomycetes</taxon>
        <taxon>Kitasatosporales</taxon>
        <taxon>Streptomycetaceae</taxon>
        <taxon>Streptomyces</taxon>
    </lineage>
</organism>
<dbReference type="EMBL" id="JAELVF020000001">
    <property type="protein sequence ID" value="MBU7596833.1"/>
    <property type="molecule type" value="Genomic_DNA"/>
</dbReference>
<dbReference type="Proteomes" id="UP000694501">
    <property type="component" value="Unassembled WGS sequence"/>
</dbReference>
<protein>
    <submittedName>
        <fullName evidence="2">Uncharacterized protein</fullName>
    </submittedName>
</protein>
<feature type="region of interest" description="Disordered" evidence="1">
    <location>
        <begin position="1"/>
        <end position="36"/>
    </location>
</feature>
<proteinExistence type="predicted"/>
<feature type="compositionally biased region" description="Acidic residues" evidence="1">
    <location>
        <begin position="214"/>
        <end position="249"/>
    </location>
</feature>
<gene>
    <name evidence="2" type="ORF">JGS22_004070</name>
</gene>
<evidence type="ECO:0000256" key="1">
    <source>
        <dbReference type="SAM" id="MobiDB-lite"/>
    </source>
</evidence>
<evidence type="ECO:0000313" key="2">
    <source>
        <dbReference type="EMBL" id="MBU7596833.1"/>
    </source>
</evidence>
<dbReference type="Gene3D" id="1.20.120.20">
    <property type="entry name" value="Apolipoprotein"/>
    <property type="match status" value="1"/>
</dbReference>
<comment type="caution">
    <text evidence="2">The sequence shown here is derived from an EMBL/GenBank/DDBJ whole genome shotgun (WGS) entry which is preliminary data.</text>
</comment>
<feature type="region of interest" description="Disordered" evidence="1">
    <location>
        <begin position="183"/>
        <end position="336"/>
    </location>
</feature>
<name>A0A949JD59_9ACTN</name>
<dbReference type="AlphaFoldDB" id="A0A949JD59"/>
<accession>A0A949JD59</accession>
<sequence length="336" mass="35083">MSYPEHSVEGDPFGEDEEEPTEGPGANRTALPARVDEDVPAVDAPDVRLEVPTLHVDEINLEVEDLTAQVALSAEVLDLLKLNVGADVRLGRVQLDVKGVEAEAELEVRLRHVAAIVGRVLTTIDRNPQILEHVTRGVETATADLGSSAGTAVAELGHGAGEAVESVGEGTGEAVEATGEGAGQIARSAGKAVHTTADSTSRAVEDTAEGVVESADDAVDTAENELDDDPAGLDDDSTDGDEDLPEAEETAERDVEDAGRRGERRQPSRPTARTRREPGTNKSRAAGSVIDAAPGKHPRRSARAATAREAERSPGVGGRKSAGTHSPRATRGRPPQ</sequence>
<evidence type="ECO:0000313" key="3">
    <source>
        <dbReference type="Proteomes" id="UP000694501"/>
    </source>
</evidence>